<dbReference type="PANTHER" id="PTHR34846">
    <property type="entry name" value="4-CARBOXYMUCONOLACTONE DECARBOXYLASE FAMILY PROTEIN (AFU_ORTHOLOGUE AFUA_6G11590)"/>
    <property type="match status" value="1"/>
</dbReference>
<dbReference type="STRING" id="47884.SAMN04490203_2799"/>
<protein>
    <submittedName>
        <fullName evidence="2">Alkylhydroperoxidase</fullName>
    </submittedName>
    <submittedName>
        <fullName evidence="3">Uncharacterized peroxidase-related enzyme</fullName>
    </submittedName>
</protein>
<evidence type="ECO:0000259" key="1">
    <source>
        <dbReference type="Pfam" id="PF02627"/>
    </source>
</evidence>
<dbReference type="NCBIfam" id="TIGR00778">
    <property type="entry name" value="ahpD_dom"/>
    <property type="match status" value="1"/>
</dbReference>
<dbReference type="AlphaFoldDB" id="A0A0J6GQ40"/>
<accession>A0A0J6GQ40</accession>
<dbReference type="SUPFAM" id="SSF69118">
    <property type="entry name" value="AhpD-like"/>
    <property type="match status" value="1"/>
</dbReference>
<reference evidence="3 5" key="2">
    <citation type="submission" date="2016-10" db="EMBL/GenBank/DDBJ databases">
        <authorList>
            <person name="Varghese N."/>
            <person name="Submissions S."/>
        </authorList>
    </citation>
    <scope>NUCLEOTIDE SEQUENCE [LARGE SCALE GENOMIC DNA]</scope>
    <source>
        <strain evidence="3 5">BS3652</strain>
    </source>
</reference>
<sequence length="143" mass="15423">MSQARLQFPSLSPAAYQGLVATSTALATSTLGLPLLELVYLRISQINGCAYCLGMHSKSLRECEMPQEKLDCLAGWRISALFNDRERAALAWAETLTDISESGAPDALYAPLKAHFSDAEISDLTLAAALMNAFNRLAVGMNL</sequence>
<dbReference type="GO" id="GO:0051920">
    <property type="term" value="F:peroxiredoxin activity"/>
    <property type="evidence" value="ECO:0007669"/>
    <property type="project" value="InterPro"/>
</dbReference>
<feature type="domain" description="Carboxymuconolactone decarboxylase-like" evidence="1">
    <location>
        <begin position="13"/>
        <end position="94"/>
    </location>
</feature>
<gene>
    <name evidence="3" type="ORF">SAMN04490203_2799</name>
    <name evidence="2" type="ORF">TU78_13385</name>
</gene>
<keyword evidence="2" id="KW-0575">Peroxidase</keyword>
<organism evidence="2 4">
    <name type="scientific">Pseudomonas taetrolens</name>
    <dbReference type="NCBI Taxonomy" id="47884"/>
    <lineage>
        <taxon>Bacteria</taxon>
        <taxon>Pseudomonadati</taxon>
        <taxon>Pseudomonadota</taxon>
        <taxon>Gammaproteobacteria</taxon>
        <taxon>Pseudomonadales</taxon>
        <taxon>Pseudomonadaceae</taxon>
        <taxon>Pseudomonas</taxon>
    </lineage>
</organism>
<dbReference type="InterPro" id="IPR029032">
    <property type="entry name" value="AhpD-like"/>
</dbReference>
<dbReference type="Pfam" id="PF02627">
    <property type="entry name" value="CMD"/>
    <property type="match status" value="1"/>
</dbReference>
<reference evidence="2 4" key="1">
    <citation type="submission" date="2015-02" db="EMBL/GenBank/DDBJ databases">
        <title>Pseudomonas helleri sp. nov. and Pseudomonas weihenstephanensis sp. nov., isolated from raw cows milk.</title>
        <authorList>
            <person name="von Neubeck M."/>
            <person name="Huptas C."/>
            <person name="Wenning M."/>
            <person name="Scherer S."/>
        </authorList>
    </citation>
    <scope>NUCLEOTIDE SEQUENCE [LARGE SCALE GENOMIC DNA]</scope>
    <source>
        <strain evidence="2 4">DSM 21104</strain>
    </source>
</reference>
<dbReference type="Gene3D" id="1.20.1290.10">
    <property type="entry name" value="AhpD-like"/>
    <property type="match status" value="1"/>
</dbReference>
<keyword evidence="2" id="KW-0560">Oxidoreductase</keyword>
<dbReference type="EMBL" id="FNRS01000001">
    <property type="protein sequence ID" value="SEC63627.1"/>
    <property type="molecule type" value="Genomic_DNA"/>
</dbReference>
<dbReference type="InterPro" id="IPR004675">
    <property type="entry name" value="AhpD_core"/>
</dbReference>
<dbReference type="OrthoDB" id="9801997at2"/>
<keyword evidence="5" id="KW-1185">Reference proteome</keyword>
<evidence type="ECO:0000313" key="5">
    <source>
        <dbReference type="Proteomes" id="UP000183155"/>
    </source>
</evidence>
<dbReference type="Proteomes" id="UP000036395">
    <property type="component" value="Unassembled WGS sequence"/>
</dbReference>
<dbReference type="EMBL" id="JYLA01000005">
    <property type="protein sequence ID" value="KMM84234.1"/>
    <property type="molecule type" value="Genomic_DNA"/>
</dbReference>
<evidence type="ECO:0000313" key="3">
    <source>
        <dbReference type="EMBL" id="SEC63627.1"/>
    </source>
</evidence>
<dbReference type="RefSeq" id="WP_048381983.1">
    <property type="nucleotide sequence ID" value="NZ_FNRS01000001.1"/>
</dbReference>
<dbReference type="Proteomes" id="UP000183155">
    <property type="component" value="Unassembled WGS sequence"/>
</dbReference>
<evidence type="ECO:0000313" key="4">
    <source>
        <dbReference type="Proteomes" id="UP000036395"/>
    </source>
</evidence>
<comment type="caution">
    <text evidence="2">The sequence shown here is derived from an EMBL/GenBank/DDBJ whole genome shotgun (WGS) entry which is preliminary data.</text>
</comment>
<evidence type="ECO:0000313" key="2">
    <source>
        <dbReference type="EMBL" id="KMM84234.1"/>
    </source>
</evidence>
<dbReference type="PANTHER" id="PTHR34846:SF10">
    <property type="entry name" value="CYTOPLASMIC PROTEIN"/>
    <property type="match status" value="1"/>
</dbReference>
<dbReference type="PATRIC" id="fig|47884.3.peg.3138"/>
<dbReference type="InterPro" id="IPR003779">
    <property type="entry name" value="CMD-like"/>
</dbReference>
<name>A0A0J6GQ40_PSETA</name>
<proteinExistence type="predicted"/>